<dbReference type="SUPFAM" id="SSF103481">
    <property type="entry name" value="Multidrug resistance efflux transporter EmrE"/>
    <property type="match status" value="2"/>
</dbReference>
<dbReference type="InterPro" id="IPR037185">
    <property type="entry name" value="EmrE-like"/>
</dbReference>
<dbReference type="Proteomes" id="UP001551482">
    <property type="component" value="Unassembled WGS sequence"/>
</dbReference>
<feature type="transmembrane region" description="Helical" evidence="9">
    <location>
        <begin position="184"/>
        <end position="204"/>
    </location>
</feature>
<feature type="region of interest" description="Disordered" evidence="8">
    <location>
        <begin position="303"/>
        <end position="322"/>
    </location>
</feature>
<sequence>MQRYDGGRELRTGLEFAVAAQLIWGVQPLFWPLLDGMTTAEMLAHRVLWSWAVAMVVVALRPRTRRGVRVLARDRRAGWTLAGTGSLMGCAWGLYIYGVVTGRVVETSLSLFVGPFVTAALGVAILRERLRAYQWFAVAVSAAGVLVLGWGYGGVPWVALLIAGTVALYGLVKKRLAVPAVEGMAVETVFLTPFAVGCLLWLGATDRLVFPGTWGVAPLVPLAGVVSTLPLLFFAAAVNRVPLSTFGLVMYLNPVIQFAIGVWVLGESVTPSRWLGFGLLWVALAVFALGALRTARRAVPHQPESADSVGAGQWSSRRGWGR</sequence>
<evidence type="ECO:0000313" key="11">
    <source>
        <dbReference type="EMBL" id="MEU8135804.1"/>
    </source>
</evidence>
<keyword evidence="6 9" id="KW-1133">Transmembrane helix</keyword>
<keyword evidence="7 9" id="KW-0472">Membrane</keyword>
<feature type="transmembrane region" description="Helical" evidence="9">
    <location>
        <begin position="80"/>
        <end position="97"/>
    </location>
</feature>
<comment type="similarity">
    <text evidence="2">Belongs to the EamA transporter family.</text>
</comment>
<feature type="transmembrane region" description="Helical" evidence="9">
    <location>
        <begin position="109"/>
        <end position="126"/>
    </location>
</feature>
<feature type="domain" description="EamA" evidence="10">
    <location>
        <begin position="158"/>
        <end position="287"/>
    </location>
</feature>
<feature type="transmembrane region" description="Helical" evidence="9">
    <location>
        <begin position="248"/>
        <end position="266"/>
    </location>
</feature>
<gene>
    <name evidence="11" type="primary">rarD</name>
    <name evidence="11" type="ORF">AB0C36_20070</name>
</gene>
<evidence type="ECO:0000256" key="5">
    <source>
        <dbReference type="ARBA" id="ARBA00022692"/>
    </source>
</evidence>
<feature type="transmembrane region" description="Helical" evidence="9">
    <location>
        <begin position="133"/>
        <end position="150"/>
    </location>
</feature>
<comment type="caution">
    <text evidence="11">The sequence shown here is derived from an EMBL/GenBank/DDBJ whole genome shotgun (WGS) entry which is preliminary data.</text>
</comment>
<evidence type="ECO:0000313" key="12">
    <source>
        <dbReference type="Proteomes" id="UP001551482"/>
    </source>
</evidence>
<dbReference type="Pfam" id="PF00892">
    <property type="entry name" value="EamA"/>
    <property type="match status" value="2"/>
</dbReference>
<feature type="transmembrane region" description="Helical" evidence="9">
    <location>
        <begin position="156"/>
        <end position="172"/>
    </location>
</feature>
<comment type="subcellular location">
    <subcellularLocation>
        <location evidence="1">Cell membrane</location>
        <topology evidence="1">Multi-pass membrane protein</topology>
    </subcellularLocation>
</comment>
<dbReference type="RefSeq" id="WP_358355832.1">
    <property type="nucleotide sequence ID" value="NZ_JBEZFP010000050.1"/>
</dbReference>
<accession>A0ABV3DKV2</accession>
<keyword evidence="4" id="KW-1003">Cell membrane</keyword>
<dbReference type="NCBIfam" id="TIGR00688">
    <property type="entry name" value="rarD"/>
    <property type="match status" value="1"/>
</dbReference>
<dbReference type="PANTHER" id="PTHR22911:SF137">
    <property type="entry name" value="SOLUTE CARRIER FAMILY 35 MEMBER G2-RELATED"/>
    <property type="match status" value="1"/>
</dbReference>
<reference evidence="11 12" key="1">
    <citation type="submission" date="2024-06" db="EMBL/GenBank/DDBJ databases">
        <title>The Natural Products Discovery Center: Release of the First 8490 Sequenced Strains for Exploring Actinobacteria Biosynthetic Diversity.</title>
        <authorList>
            <person name="Kalkreuter E."/>
            <person name="Kautsar S.A."/>
            <person name="Yang D."/>
            <person name="Bader C.D."/>
            <person name="Teijaro C.N."/>
            <person name="Fluegel L."/>
            <person name="Davis C.M."/>
            <person name="Simpson J.R."/>
            <person name="Lauterbach L."/>
            <person name="Steele A.D."/>
            <person name="Gui C."/>
            <person name="Meng S."/>
            <person name="Li G."/>
            <person name="Viehrig K."/>
            <person name="Ye F."/>
            <person name="Su P."/>
            <person name="Kiefer A.F."/>
            <person name="Nichols A."/>
            <person name="Cepeda A.J."/>
            <person name="Yan W."/>
            <person name="Fan B."/>
            <person name="Jiang Y."/>
            <person name="Adhikari A."/>
            <person name="Zheng C.-J."/>
            <person name="Schuster L."/>
            <person name="Cowan T.M."/>
            <person name="Smanski M.J."/>
            <person name="Chevrette M.G."/>
            <person name="De Carvalho L.P.S."/>
            <person name="Shen B."/>
        </authorList>
    </citation>
    <scope>NUCLEOTIDE SEQUENCE [LARGE SCALE GENOMIC DNA]</scope>
    <source>
        <strain evidence="11 12">NPDC048946</strain>
    </source>
</reference>
<evidence type="ECO:0000256" key="7">
    <source>
        <dbReference type="ARBA" id="ARBA00023136"/>
    </source>
</evidence>
<evidence type="ECO:0000259" key="10">
    <source>
        <dbReference type="Pfam" id="PF00892"/>
    </source>
</evidence>
<feature type="transmembrane region" description="Helical" evidence="9">
    <location>
        <begin position="43"/>
        <end position="60"/>
    </location>
</feature>
<evidence type="ECO:0000256" key="8">
    <source>
        <dbReference type="SAM" id="MobiDB-lite"/>
    </source>
</evidence>
<keyword evidence="3" id="KW-0813">Transport</keyword>
<keyword evidence="5 9" id="KW-0812">Transmembrane</keyword>
<evidence type="ECO:0000256" key="1">
    <source>
        <dbReference type="ARBA" id="ARBA00004651"/>
    </source>
</evidence>
<dbReference type="EMBL" id="JBEZFP010000050">
    <property type="protein sequence ID" value="MEU8135804.1"/>
    <property type="molecule type" value="Genomic_DNA"/>
</dbReference>
<protein>
    <submittedName>
        <fullName evidence="11">EamA family transporter RarD</fullName>
    </submittedName>
</protein>
<evidence type="ECO:0000256" key="9">
    <source>
        <dbReference type="SAM" id="Phobius"/>
    </source>
</evidence>
<organism evidence="11 12">
    <name type="scientific">Streptodolium elevatio</name>
    <dbReference type="NCBI Taxonomy" id="3157996"/>
    <lineage>
        <taxon>Bacteria</taxon>
        <taxon>Bacillati</taxon>
        <taxon>Actinomycetota</taxon>
        <taxon>Actinomycetes</taxon>
        <taxon>Kitasatosporales</taxon>
        <taxon>Streptomycetaceae</taxon>
        <taxon>Streptodolium</taxon>
    </lineage>
</organism>
<dbReference type="InterPro" id="IPR004626">
    <property type="entry name" value="RarD"/>
</dbReference>
<evidence type="ECO:0000256" key="3">
    <source>
        <dbReference type="ARBA" id="ARBA00022448"/>
    </source>
</evidence>
<feature type="transmembrane region" description="Helical" evidence="9">
    <location>
        <begin position="12"/>
        <end position="31"/>
    </location>
</feature>
<feature type="domain" description="EamA" evidence="10">
    <location>
        <begin position="13"/>
        <end position="148"/>
    </location>
</feature>
<feature type="transmembrane region" description="Helical" evidence="9">
    <location>
        <begin position="216"/>
        <end position="236"/>
    </location>
</feature>
<dbReference type="PANTHER" id="PTHR22911">
    <property type="entry name" value="ACYL-MALONYL CONDENSING ENZYME-RELATED"/>
    <property type="match status" value="1"/>
</dbReference>
<keyword evidence="12" id="KW-1185">Reference proteome</keyword>
<evidence type="ECO:0000256" key="6">
    <source>
        <dbReference type="ARBA" id="ARBA00022989"/>
    </source>
</evidence>
<feature type="transmembrane region" description="Helical" evidence="9">
    <location>
        <begin position="272"/>
        <end position="292"/>
    </location>
</feature>
<proteinExistence type="inferred from homology"/>
<evidence type="ECO:0000256" key="4">
    <source>
        <dbReference type="ARBA" id="ARBA00022475"/>
    </source>
</evidence>
<name>A0ABV3DKV2_9ACTN</name>
<dbReference type="InterPro" id="IPR000620">
    <property type="entry name" value="EamA_dom"/>
</dbReference>
<evidence type="ECO:0000256" key="2">
    <source>
        <dbReference type="ARBA" id="ARBA00007362"/>
    </source>
</evidence>